<dbReference type="Proteomes" id="UP001149954">
    <property type="component" value="Unassembled WGS sequence"/>
</dbReference>
<proteinExistence type="predicted"/>
<sequence>MSADLIKIVPVAAGHESVDNDTTRLRLRSPIPYNYLVSPPCTRLVIPVRESYLRHIVGGCSNSECEEKMQE</sequence>
<comment type="caution">
    <text evidence="1">The sequence shown here is derived from an EMBL/GenBank/DDBJ whole genome shotgun (WGS) entry which is preliminary data.</text>
</comment>
<reference evidence="1" key="2">
    <citation type="journal article" date="2023" name="IMA Fungus">
        <title>Comparative genomic study of the Penicillium genus elucidates a diverse pangenome and 15 lateral gene transfer events.</title>
        <authorList>
            <person name="Petersen C."/>
            <person name="Sorensen T."/>
            <person name="Nielsen M.R."/>
            <person name="Sondergaard T.E."/>
            <person name="Sorensen J.L."/>
            <person name="Fitzpatrick D.A."/>
            <person name="Frisvad J.C."/>
            <person name="Nielsen K.L."/>
        </authorList>
    </citation>
    <scope>NUCLEOTIDE SEQUENCE</scope>
    <source>
        <strain evidence="1">IBT 29495</strain>
    </source>
</reference>
<protein>
    <submittedName>
        <fullName evidence="1">Uncharacterized protein</fullName>
    </submittedName>
</protein>
<gene>
    <name evidence="1" type="ORF">N7463_004628</name>
</gene>
<name>A0A9X0CAK6_9EURO</name>
<dbReference type="EMBL" id="JAPWDS010000002">
    <property type="protein sequence ID" value="KAJ5515076.1"/>
    <property type="molecule type" value="Genomic_DNA"/>
</dbReference>
<dbReference type="AlphaFoldDB" id="A0A9X0CAK6"/>
<organism evidence="1 2">
    <name type="scientific">Penicillium fimorum</name>
    <dbReference type="NCBI Taxonomy" id="1882269"/>
    <lineage>
        <taxon>Eukaryota</taxon>
        <taxon>Fungi</taxon>
        <taxon>Dikarya</taxon>
        <taxon>Ascomycota</taxon>
        <taxon>Pezizomycotina</taxon>
        <taxon>Eurotiomycetes</taxon>
        <taxon>Eurotiomycetidae</taxon>
        <taxon>Eurotiales</taxon>
        <taxon>Aspergillaceae</taxon>
        <taxon>Penicillium</taxon>
    </lineage>
</organism>
<accession>A0A9X0CAK6</accession>
<evidence type="ECO:0000313" key="1">
    <source>
        <dbReference type="EMBL" id="KAJ5515076.1"/>
    </source>
</evidence>
<reference evidence="1" key="1">
    <citation type="submission" date="2022-12" db="EMBL/GenBank/DDBJ databases">
        <authorList>
            <person name="Petersen C."/>
        </authorList>
    </citation>
    <scope>NUCLEOTIDE SEQUENCE</scope>
    <source>
        <strain evidence="1">IBT 29495</strain>
    </source>
</reference>
<keyword evidence="2" id="KW-1185">Reference proteome</keyword>
<evidence type="ECO:0000313" key="2">
    <source>
        <dbReference type="Proteomes" id="UP001149954"/>
    </source>
</evidence>